<accession>M2UFB2</accession>
<gene>
    <name evidence="1" type="ORF">COCHEDRAFT_1023904</name>
</gene>
<dbReference type="EMBL" id="KB445584">
    <property type="protein sequence ID" value="EMD86698.1"/>
    <property type="molecule type" value="Genomic_DNA"/>
</dbReference>
<dbReference type="STRING" id="701091.M2UFB2"/>
<dbReference type="OrthoDB" id="3810729at2759"/>
<evidence type="ECO:0000313" key="2">
    <source>
        <dbReference type="Proteomes" id="UP000016936"/>
    </source>
</evidence>
<dbReference type="AlphaFoldDB" id="M2UFB2"/>
<dbReference type="HOGENOM" id="CLU_2170821_0_0_1"/>
<reference evidence="1 2" key="1">
    <citation type="journal article" date="2012" name="PLoS Pathog.">
        <title>Diverse lifestyles and strategies of plant pathogenesis encoded in the genomes of eighteen Dothideomycetes fungi.</title>
        <authorList>
            <person name="Ohm R.A."/>
            <person name="Feau N."/>
            <person name="Henrissat B."/>
            <person name="Schoch C.L."/>
            <person name="Horwitz B.A."/>
            <person name="Barry K.W."/>
            <person name="Condon B.J."/>
            <person name="Copeland A.C."/>
            <person name="Dhillon B."/>
            <person name="Glaser F."/>
            <person name="Hesse C.N."/>
            <person name="Kosti I."/>
            <person name="LaButti K."/>
            <person name="Lindquist E.A."/>
            <person name="Lucas S."/>
            <person name="Salamov A.A."/>
            <person name="Bradshaw R.E."/>
            <person name="Ciuffetti L."/>
            <person name="Hamelin R.C."/>
            <person name="Kema G.H.J."/>
            <person name="Lawrence C."/>
            <person name="Scott J.A."/>
            <person name="Spatafora J.W."/>
            <person name="Turgeon B.G."/>
            <person name="de Wit P.J.G.M."/>
            <person name="Zhong S."/>
            <person name="Goodwin S.B."/>
            <person name="Grigoriev I.V."/>
        </authorList>
    </citation>
    <scope>NUCLEOTIDE SEQUENCE [LARGE SCALE GENOMIC DNA]</scope>
    <source>
        <strain evidence="2">C5 / ATCC 48332 / race O</strain>
    </source>
</reference>
<protein>
    <submittedName>
        <fullName evidence="1">Uncharacterized protein</fullName>
    </submittedName>
</protein>
<reference evidence="2" key="2">
    <citation type="journal article" date="2013" name="PLoS Genet.">
        <title>Comparative genome structure, secondary metabolite, and effector coding capacity across Cochliobolus pathogens.</title>
        <authorList>
            <person name="Condon B.J."/>
            <person name="Leng Y."/>
            <person name="Wu D."/>
            <person name="Bushley K.E."/>
            <person name="Ohm R.A."/>
            <person name="Otillar R."/>
            <person name="Martin J."/>
            <person name="Schackwitz W."/>
            <person name="Grimwood J."/>
            <person name="MohdZainudin N."/>
            <person name="Xue C."/>
            <person name="Wang R."/>
            <person name="Manning V.A."/>
            <person name="Dhillon B."/>
            <person name="Tu Z.J."/>
            <person name="Steffenson B.J."/>
            <person name="Salamov A."/>
            <person name="Sun H."/>
            <person name="Lowry S."/>
            <person name="LaButti K."/>
            <person name="Han J."/>
            <person name="Copeland A."/>
            <person name="Lindquist E."/>
            <person name="Barry K."/>
            <person name="Schmutz J."/>
            <person name="Baker S.E."/>
            <person name="Ciuffetti L.M."/>
            <person name="Grigoriev I.V."/>
            <person name="Zhong S."/>
            <person name="Turgeon B.G."/>
        </authorList>
    </citation>
    <scope>NUCLEOTIDE SEQUENCE [LARGE SCALE GENOMIC DNA]</scope>
    <source>
        <strain evidence="2">C5 / ATCC 48332 / race O</strain>
    </source>
</reference>
<dbReference type="Proteomes" id="UP000016936">
    <property type="component" value="Unassembled WGS sequence"/>
</dbReference>
<proteinExistence type="predicted"/>
<name>M2UFB2_COCH5</name>
<keyword evidence="2" id="KW-1185">Reference proteome</keyword>
<evidence type="ECO:0000313" key="1">
    <source>
        <dbReference type="EMBL" id="EMD86698.1"/>
    </source>
</evidence>
<sequence>MGEACVAHIMNRSERNDTMDGWRDIYDPVSYERKDKVWIMVAGLSVICPPTTLTEGNILHGLEPPSLENMARQAAKCQYHGGQTQDVVKVRWLVHKQSIIETNMVNERST</sequence>
<organism evidence="1 2">
    <name type="scientific">Cochliobolus heterostrophus (strain C5 / ATCC 48332 / race O)</name>
    <name type="common">Southern corn leaf blight fungus</name>
    <name type="synonym">Bipolaris maydis</name>
    <dbReference type="NCBI Taxonomy" id="701091"/>
    <lineage>
        <taxon>Eukaryota</taxon>
        <taxon>Fungi</taxon>
        <taxon>Dikarya</taxon>
        <taxon>Ascomycota</taxon>
        <taxon>Pezizomycotina</taxon>
        <taxon>Dothideomycetes</taxon>
        <taxon>Pleosporomycetidae</taxon>
        <taxon>Pleosporales</taxon>
        <taxon>Pleosporineae</taxon>
        <taxon>Pleosporaceae</taxon>
        <taxon>Bipolaris</taxon>
    </lineage>
</organism>